<dbReference type="GeneID" id="25986660"/>
<dbReference type="RefSeq" id="XP_014179075.1">
    <property type="nucleotide sequence ID" value="XM_014323600.1"/>
</dbReference>
<keyword evidence="2" id="KW-0472">Membrane</keyword>
<feature type="transmembrane region" description="Helical" evidence="2">
    <location>
        <begin position="148"/>
        <end position="165"/>
    </location>
</feature>
<sequence length="199" mass="21018">MSGQLSPDGDSPARSSQPAPPDGRAVFQPEPKTNSSADKNKEPLSDLRFAVEIFVFFFVAIGGLTAGVCVVAWAGYRLHTHQWAAAPTAVPVLVLGITLTCVLPVLSLPVSEAAGRFVVRHLSEARGVGAKTEGRTGRAAASGMGGRRGKMVVVAVGCVVIVAFLQQRSEIARQGLEIRDLRSQLDLIMADVLEIKSAM</sequence>
<evidence type="ECO:0000256" key="1">
    <source>
        <dbReference type="SAM" id="MobiDB-lite"/>
    </source>
</evidence>
<dbReference type="EMBL" id="ALBS01000223">
    <property type="protein sequence ID" value="EJT47912.1"/>
    <property type="molecule type" value="Genomic_DNA"/>
</dbReference>
<feature type="transmembrane region" description="Helical" evidence="2">
    <location>
        <begin position="53"/>
        <end position="76"/>
    </location>
</feature>
<evidence type="ECO:0000256" key="2">
    <source>
        <dbReference type="SAM" id="Phobius"/>
    </source>
</evidence>
<keyword evidence="2" id="KW-1133">Transmembrane helix</keyword>
<feature type="region of interest" description="Disordered" evidence="1">
    <location>
        <begin position="1"/>
        <end position="41"/>
    </location>
</feature>
<evidence type="ECO:0000313" key="3">
    <source>
        <dbReference type="EMBL" id="EJT47912.1"/>
    </source>
</evidence>
<comment type="caution">
    <text evidence="3">The sequence shown here is derived from an EMBL/GenBank/DDBJ whole genome shotgun (WGS) entry which is preliminary data.</text>
</comment>
<proteinExistence type="predicted"/>
<organism evidence="3 4">
    <name type="scientific">Trichosporon asahii var. asahii (strain ATCC 90039 / CBS 2479 / JCM 2466 / KCTC 7840 / NBRC 103889/ NCYC 2677 / UAMH 7654)</name>
    <name type="common">Yeast</name>
    <dbReference type="NCBI Taxonomy" id="1186058"/>
    <lineage>
        <taxon>Eukaryota</taxon>
        <taxon>Fungi</taxon>
        <taxon>Dikarya</taxon>
        <taxon>Basidiomycota</taxon>
        <taxon>Agaricomycotina</taxon>
        <taxon>Tremellomycetes</taxon>
        <taxon>Trichosporonales</taxon>
        <taxon>Trichosporonaceae</taxon>
        <taxon>Trichosporon</taxon>
    </lineage>
</organism>
<dbReference type="KEGG" id="tasa:A1Q1_03147"/>
<protein>
    <submittedName>
        <fullName evidence="3">Uncharacterized protein</fullName>
    </submittedName>
</protein>
<reference evidence="3 4" key="1">
    <citation type="journal article" date="2012" name="Eukaryot. Cell">
        <title>Draft genome sequence of CBS 2479, the standard type strain of Trichosporon asahii.</title>
        <authorList>
            <person name="Yang R.Y."/>
            <person name="Li H.T."/>
            <person name="Zhu H."/>
            <person name="Zhou G.P."/>
            <person name="Wang M."/>
            <person name="Wang L."/>
        </authorList>
    </citation>
    <scope>NUCLEOTIDE SEQUENCE [LARGE SCALE GENOMIC DNA]</scope>
    <source>
        <strain evidence="4">ATCC 90039 / CBS 2479 / JCM 2466 / KCTC 7840 / NCYC 2677 / UAMH 7654</strain>
    </source>
</reference>
<accession>J6EYI8</accession>
<keyword evidence="2" id="KW-0812">Transmembrane</keyword>
<name>J6EYI8_TRIAS</name>
<evidence type="ECO:0000313" key="4">
    <source>
        <dbReference type="Proteomes" id="UP000002748"/>
    </source>
</evidence>
<dbReference type="Proteomes" id="UP000002748">
    <property type="component" value="Unassembled WGS sequence"/>
</dbReference>
<dbReference type="AlphaFoldDB" id="J6EYI8"/>
<feature type="transmembrane region" description="Helical" evidence="2">
    <location>
        <begin position="83"/>
        <end position="106"/>
    </location>
</feature>
<gene>
    <name evidence="3" type="ORF">A1Q1_03147</name>
</gene>
<dbReference type="HOGENOM" id="CLU_1373079_0_0_1"/>
<dbReference type="VEuPathDB" id="FungiDB:A1Q1_03147"/>